<gene>
    <name evidence="1" type="ORF">PsorP6_006684</name>
</gene>
<organism evidence="1 2">
    <name type="scientific">Peronosclerospora sorghi</name>
    <dbReference type="NCBI Taxonomy" id="230839"/>
    <lineage>
        <taxon>Eukaryota</taxon>
        <taxon>Sar</taxon>
        <taxon>Stramenopiles</taxon>
        <taxon>Oomycota</taxon>
        <taxon>Peronosporomycetes</taxon>
        <taxon>Peronosporales</taxon>
        <taxon>Peronosporaceae</taxon>
        <taxon>Peronosclerospora</taxon>
    </lineage>
</organism>
<dbReference type="EMBL" id="CM047583">
    <property type="protein sequence ID" value="KAI9913345.1"/>
    <property type="molecule type" value="Genomic_DNA"/>
</dbReference>
<comment type="caution">
    <text evidence="1">The sequence shown here is derived from an EMBL/GenBank/DDBJ whole genome shotgun (WGS) entry which is preliminary data.</text>
</comment>
<keyword evidence="2" id="KW-1185">Reference proteome</keyword>
<sequence>MRCFDCFYNCFKSGQSTCSPKTQEPSTSSTDAVAASTLSSFSSGQHQPAGKRTVTDSYVLGKVIGSGSYSVVRESIHKRSQRKVAIKCIKRSVLSKEDDEAIQFEVSILQQMKHPNIMTLEEFFVDPEYYYLVTEFVSGGELFDRIVEKTFYTEKEARDLVKILIGAIKYCHDQNVVHRDLKPENLLLLSADDDASIKLADFGFAKTVTKDTSGLATTCGTPGYVAPEILEGASYGKPVDVWSIGVITYILLSGYPPFHDESQAQLFRKIRKGTFYFDSPYWDNVSTDAKDFISKMLVVDPTARATAAELLEHKWIVETDVATVPLTSALTELRRFHARKKFKAAVHSVQATISMNKSLSSLGESIRSGHSTASL</sequence>
<protein>
    <submittedName>
        <fullName evidence="1">Uncharacterized protein</fullName>
    </submittedName>
</protein>
<reference evidence="1 2" key="1">
    <citation type="journal article" date="2022" name="bioRxiv">
        <title>The genome of the oomycete Peronosclerospora sorghi, a cosmopolitan pathogen of maize and sorghum, is inflated with dispersed pseudogenes.</title>
        <authorList>
            <person name="Fletcher K."/>
            <person name="Martin F."/>
            <person name="Isakeit T."/>
            <person name="Cavanaugh K."/>
            <person name="Magill C."/>
            <person name="Michelmore R."/>
        </authorList>
    </citation>
    <scope>NUCLEOTIDE SEQUENCE [LARGE SCALE GENOMIC DNA]</scope>
    <source>
        <strain evidence="1">P6</strain>
    </source>
</reference>
<evidence type="ECO:0000313" key="1">
    <source>
        <dbReference type="EMBL" id="KAI9913345.1"/>
    </source>
</evidence>
<accession>A0ACC0W3C5</accession>
<evidence type="ECO:0000313" key="2">
    <source>
        <dbReference type="Proteomes" id="UP001163321"/>
    </source>
</evidence>
<proteinExistence type="predicted"/>
<name>A0ACC0W3C5_9STRA</name>
<dbReference type="Proteomes" id="UP001163321">
    <property type="component" value="Chromosome 4"/>
</dbReference>